<evidence type="ECO:0000313" key="2">
    <source>
        <dbReference type="Proteomes" id="UP000663873"/>
    </source>
</evidence>
<dbReference type="AlphaFoldDB" id="A0A821AUP0"/>
<dbReference type="Proteomes" id="UP000663873">
    <property type="component" value="Unassembled WGS sequence"/>
</dbReference>
<name>A0A821AUP0_9BILA</name>
<dbReference type="EMBL" id="CAJOBP010016919">
    <property type="protein sequence ID" value="CAF4585729.1"/>
    <property type="molecule type" value="Genomic_DNA"/>
</dbReference>
<organism evidence="1 2">
    <name type="scientific">Rotaria socialis</name>
    <dbReference type="NCBI Taxonomy" id="392032"/>
    <lineage>
        <taxon>Eukaryota</taxon>
        <taxon>Metazoa</taxon>
        <taxon>Spiralia</taxon>
        <taxon>Gnathifera</taxon>
        <taxon>Rotifera</taxon>
        <taxon>Eurotatoria</taxon>
        <taxon>Bdelloidea</taxon>
        <taxon>Philodinida</taxon>
        <taxon>Philodinidae</taxon>
        <taxon>Rotaria</taxon>
    </lineage>
</organism>
<reference evidence="1" key="1">
    <citation type="submission" date="2021-02" db="EMBL/GenBank/DDBJ databases">
        <authorList>
            <person name="Nowell W R."/>
        </authorList>
    </citation>
    <scope>NUCLEOTIDE SEQUENCE</scope>
</reference>
<gene>
    <name evidence="1" type="ORF">UJA718_LOCUS30788</name>
</gene>
<feature type="non-terminal residue" evidence="1">
    <location>
        <position position="1"/>
    </location>
</feature>
<proteinExistence type="predicted"/>
<accession>A0A821AUP0</accession>
<evidence type="ECO:0000313" key="1">
    <source>
        <dbReference type="EMBL" id="CAF4585729.1"/>
    </source>
</evidence>
<protein>
    <submittedName>
        <fullName evidence="1">Uncharacterized protein</fullName>
    </submittedName>
</protein>
<sequence>MSSSIRLQWMDVLKMCQWNISVIDFVSQYLECKSAFEQCPLDISALIYLTRKAQSSTSVDLPTFDILHSFLNDLNLDYKEFYGRFLSIFGEGIRKPSCKQSKISQLFRILSTEEDLFPTYLSTYASGVSPDHLWELFLNLSANGDINEIMQKHLSSILTQRMQYISIEVFKHYYVCAECCLPKIKDENRQVFVGILDTVLQGFLSKQRNDQSYSCQFTEYHLKEFLNIALRLSPTHSLQHPSCLLIIRHLLFKRDNYDIAIFEKIKRLFARSNSLDRNLFQTVEPASIIKDEWFIDYMFHIPNDWFMLSRYDYDDLAAAHQNNSWSLYIWSRLIQLSLSKVDTNKWNETVAQLNHWMINVERNKYTANDTLTIIFVNTVFDMAISKNSKSVLFAPNIGSILKYILDAKQNNDKLIDIKQVDDFIQKVNESIKDILSLNSTRKTYNDLLCISNFSCFLPFCDLKAMLISSDPQRYKFPVTPLQILTIVSDDRPNDIDISITDQKETFFCCFIQQVVKWLEWFDKFIDIFQHVIEWLRVRKLQRAEQLLSDIHTIKDDSMTNVIKAKTVIQDIIDLLKPFKNLHRLCYLLNCMNSFENSYPGTLTSHDQWKSHIEELKRVHSNNTFTVAANAKYEHPHSIGARRVVHWSLACERLECNISIEYRINTPRTKSYNCFSRQKVPLDKKVLKGEFKTQRSGNLVITIDNQTGGAPRTIWYQIKTMHFSTCHLFDGFFSMLRQQYFQQSNENIQVTDLSDLIDRAFEFIDSLLNGDITLEDMEYLKTVF</sequence>
<keyword evidence="2" id="KW-1185">Reference proteome</keyword>
<comment type="caution">
    <text evidence="1">The sequence shown here is derived from an EMBL/GenBank/DDBJ whole genome shotgun (WGS) entry which is preliminary data.</text>
</comment>